<proteinExistence type="predicted"/>
<dbReference type="AlphaFoldDB" id="A0A5J5AKC2"/>
<evidence type="ECO:0000313" key="2">
    <source>
        <dbReference type="EMBL" id="KAA8529581.1"/>
    </source>
</evidence>
<reference evidence="2 3" key="1">
    <citation type="submission" date="2019-09" db="EMBL/GenBank/DDBJ databases">
        <title>A chromosome-level genome assembly of the Chinese tupelo Nyssa sinensis.</title>
        <authorList>
            <person name="Yang X."/>
            <person name="Kang M."/>
            <person name="Yang Y."/>
            <person name="Xiong H."/>
            <person name="Wang M."/>
            <person name="Zhang Z."/>
            <person name="Wang Z."/>
            <person name="Wu H."/>
            <person name="Ma T."/>
            <person name="Liu J."/>
            <person name="Xi Z."/>
        </authorList>
    </citation>
    <scope>NUCLEOTIDE SEQUENCE [LARGE SCALE GENOMIC DNA]</scope>
    <source>
        <strain evidence="2">J267</strain>
        <tissue evidence="2">Leaf</tissue>
    </source>
</reference>
<accession>A0A5J5AKC2</accession>
<keyword evidence="3" id="KW-1185">Reference proteome</keyword>
<evidence type="ECO:0000256" key="1">
    <source>
        <dbReference type="SAM" id="MobiDB-lite"/>
    </source>
</evidence>
<feature type="compositionally biased region" description="Basic and acidic residues" evidence="1">
    <location>
        <begin position="1"/>
        <end position="13"/>
    </location>
</feature>
<feature type="region of interest" description="Disordered" evidence="1">
    <location>
        <begin position="1"/>
        <end position="23"/>
    </location>
</feature>
<dbReference type="Proteomes" id="UP000325577">
    <property type="component" value="Linkage Group LG20"/>
</dbReference>
<gene>
    <name evidence="2" type="ORF">F0562_034319</name>
</gene>
<name>A0A5J5AKC2_9ASTE</name>
<organism evidence="2 3">
    <name type="scientific">Nyssa sinensis</name>
    <dbReference type="NCBI Taxonomy" id="561372"/>
    <lineage>
        <taxon>Eukaryota</taxon>
        <taxon>Viridiplantae</taxon>
        <taxon>Streptophyta</taxon>
        <taxon>Embryophyta</taxon>
        <taxon>Tracheophyta</taxon>
        <taxon>Spermatophyta</taxon>
        <taxon>Magnoliopsida</taxon>
        <taxon>eudicotyledons</taxon>
        <taxon>Gunneridae</taxon>
        <taxon>Pentapetalae</taxon>
        <taxon>asterids</taxon>
        <taxon>Cornales</taxon>
        <taxon>Nyssaceae</taxon>
        <taxon>Nyssa</taxon>
    </lineage>
</organism>
<dbReference type="OrthoDB" id="1870484at2759"/>
<sequence>MEVLKQRKEKLDGGESSNKTNMENSMLAAVEVREIGSTLELNLVTGLDKRVMLHEVLHVLEAEGTAEVVSASYSNVGDKIFYTIHSQVHELR</sequence>
<protein>
    <submittedName>
        <fullName evidence="2">Uncharacterized protein</fullName>
    </submittedName>
</protein>
<evidence type="ECO:0000313" key="3">
    <source>
        <dbReference type="Proteomes" id="UP000325577"/>
    </source>
</evidence>
<dbReference type="EMBL" id="CM018044">
    <property type="protein sequence ID" value="KAA8529581.1"/>
    <property type="molecule type" value="Genomic_DNA"/>
</dbReference>